<evidence type="ECO:0000259" key="7">
    <source>
        <dbReference type="PROSITE" id="PS50056"/>
    </source>
</evidence>
<gene>
    <name evidence="8" type="ORF">ACEWY4_007139</name>
</gene>
<dbReference type="InterPro" id="IPR029021">
    <property type="entry name" value="Prot-tyrosine_phosphatase-like"/>
</dbReference>
<sequence>MLRLSKVTDSLFISNARSACNIPLIQKEAITLCINVSMEQPFPFPSDNIRTLRIAVYDDPEEDLHKYFDTCADAIDKEAVKGGHIVVYCKSGRSRSATICVAYLMKHQGLSLSEAFETVRKARSVVQPNPGFWAQLEKYEQELKSKRALQIHKPKSLLQLFAKRLLPWRSHST</sequence>
<reference evidence="8 9" key="1">
    <citation type="submission" date="2024-09" db="EMBL/GenBank/DDBJ databases">
        <title>A chromosome-level genome assembly of Gray's grenadier anchovy, Coilia grayii.</title>
        <authorList>
            <person name="Fu Z."/>
        </authorList>
    </citation>
    <scope>NUCLEOTIDE SEQUENCE [LARGE SCALE GENOMIC DNA]</scope>
    <source>
        <strain evidence="8">G4</strain>
        <tissue evidence="8">Muscle</tissue>
    </source>
</reference>
<dbReference type="Gene3D" id="3.90.190.10">
    <property type="entry name" value="Protein tyrosine phosphatase superfamily"/>
    <property type="match status" value="1"/>
</dbReference>
<dbReference type="PROSITE" id="PS50056">
    <property type="entry name" value="TYR_PHOSPHATASE_2"/>
    <property type="match status" value="1"/>
</dbReference>
<evidence type="ECO:0000313" key="8">
    <source>
        <dbReference type="EMBL" id="KAL2097932.1"/>
    </source>
</evidence>
<comment type="catalytic activity">
    <reaction evidence="4">
        <text>O-phospho-L-seryl-[protein] + H2O = L-seryl-[protein] + phosphate</text>
        <dbReference type="Rhea" id="RHEA:20629"/>
        <dbReference type="Rhea" id="RHEA-COMP:9863"/>
        <dbReference type="Rhea" id="RHEA-COMP:11604"/>
        <dbReference type="ChEBI" id="CHEBI:15377"/>
        <dbReference type="ChEBI" id="CHEBI:29999"/>
        <dbReference type="ChEBI" id="CHEBI:43474"/>
        <dbReference type="ChEBI" id="CHEBI:83421"/>
        <dbReference type="EC" id="3.1.3.16"/>
    </reaction>
</comment>
<dbReference type="InterPro" id="IPR020420">
    <property type="entry name" value="Atypical_DUSP_subfamB"/>
</dbReference>
<accession>A0ABD1KFL5</accession>
<keyword evidence="3" id="KW-0904">Protein phosphatase</keyword>
<dbReference type="EMBL" id="JBHFQA010000006">
    <property type="protein sequence ID" value="KAL2097932.1"/>
    <property type="molecule type" value="Genomic_DNA"/>
</dbReference>
<evidence type="ECO:0000256" key="4">
    <source>
        <dbReference type="ARBA" id="ARBA00047761"/>
    </source>
</evidence>
<name>A0ABD1KFL5_9TELE</name>
<evidence type="ECO:0000256" key="2">
    <source>
        <dbReference type="ARBA" id="ARBA00022801"/>
    </source>
</evidence>
<evidence type="ECO:0000256" key="3">
    <source>
        <dbReference type="ARBA" id="ARBA00022912"/>
    </source>
</evidence>
<feature type="domain" description="Tyrosine-protein phosphatase" evidence="6">
    <location>
        <begin position="3"/>
        <end position="145"/>
    </location>
</feature>
<dbReference type="PROSITE" id="PS50054">
    <property type="entry name" value="TYR_PHOSPHATASE_DUAL"/>
    <property type="match status" value="1"/>
</dbReference>
<dbReference type="GO" id="GO:0004722">
    <property type="term" value="F:protein serine/threonine phosphatase activity"/>
    <property type="evidence" value="ECO:0007669"/>
    <property type="project" value="UniProtKB-EC"/>
</dbReference>
<dbReference type="InterPro" id="IPR020422">
    <property type="entry name" value="TYR_PHOSPHATASE_DUAL_dom"/>
</dbReference>
<dbReference type="PRINTS" id="PR01910">
    <property type="entry name" value="ADSPHPHTASEB"/>
</dbReference>
<evidence type="ECO:0000313" key="9">
    <source>
        <dbReference type="Proteomes" id="UP001591681"/>
    </source>
</evidence>
<comment type="similarity">
    <text evidence="1">Belongs to the protein-tyrosine phosphatase family. Non-receptor class dual specificity subfamily.</text>
</comment>
<dbReference type="InterPro" id="IPR052103">
    <property type="entry name" value="Dual_spec_Phospatases"/>
</dbReference>
<evidence type="ECO:0000256" key="1">
    <source>
        <dbReference type="ARBA" id="ARBA00008601"/>
    </source>
</evidence>
<dbReference type="Pfam" id="PF00782">
    <property type="entry name" value="DSPc"/>
    <property type="match status" value="1"/>
</dbReference>
<dbReference type="Proteomes" id="UP001591681">
    <property type="component" value="Unassembled WGS sequence"/>
</dbReference>
<comment type="catalytic activity">
    <reaction evidence="5">
        <text>O-phospho-L-threonyl-[protein] + H2O = L-threonyl-[protein] + phosphate</text>
        <dbReference type="Rhea" id="RHEA:47004"/>
        <dbReference type="Rhea" id="RHEA-COMP:11060"/>
        <dbReference type="Rhea" id="RHEA-COMP:11605"/>
        <dbReference type="ChEBI" id="CHEBI:15377"/>
        <dbReference type="ChEBI" id="CHEBI:30013"/>
        <dbReference type="ChEBI" id="CHEBI:43474"/>
        <dbReference type="ChEBI" id="CHEBI:61977"/>
        <dbReference type="EC" id="3.1.3.16"/>
    </reaction>
</comment>
<dbReference type="PANTHER" id="PTHR45961:SF7">
    <property type="entry name" value="DUAL SPECIFICITY PHOSPHATASE 28"/>
    <property type="match status" value="1"/>
</dbReference>
<proteinExistence type="inferred from homology"/>
<evidence type="ECO:0000259" key="6">
    <source>
        <dbReference type="PROSITE" id="PS50054"/>
    </source>
</evidence>
<comment type="caution">
    <text evidence="8">The sequence shown here is derived from an EMBL/GenBank/DDBJ whole genome shotgun (WGS) entry which is preliminary data.</text>
</comment>
<protein>
    <recommendedName>
        <fullName evidence="10">Protein-tyrosine-phosphatase</fullName>
    </recommendedName>
</protein>
<dbReference type="InterPro" id="IPR000387">
    <property type="entry name" value="Tyr_Pase_dom"/>
</dbReference>
<dbReference type="SMART" id="SM00195">
    <property type="entry name" value="DSPc"/>
    <property type="match status" value="1"/>
</dbReference>
<dbReference type="SUPFAM" id="SSF52799">
    <property type="entry name" value="(Phosphotyrosine protein) phosphatases II"/>
    <property type="match status" value="1"/>
</dbReference>
<dbReference type="AlphaFoldDB" id="A0ABD1KFL5"/>
<feature type="domain" description="Tyrosine specific protein phosphatases" evidence="7">
    <location>
        <begin position="66"/>
        <end position="123"/>
    </location>
</feature>
<keyword evidence="9" id="KW-1185">Reference proteome</keyword>
<keyword evidence="2" id="KW-0378">Hydrolase</keyword>
<dbReference type="InterPro" id="IPR000340">
    <property type="entry name" value="Dual-sp_phosphatase_cat-dom"/>
</dbReference>
<evidence type="ECO:0008006" key="10">
    <source>
        <dbReference type="Google" id="ProtNLM"/>
    </source>
</evidence>
<dbReference type="PANTHER" id="PTHR45961">
    <property type="entry name" value="IP21249P"/>
    <property type="match status" value="1"/>
</dbReference>
<evidence type="ECO:0000256" key="5">
    <source>
        <dbReference type="ARBA" id="ARBA00048336"/>
    </source>
</evidence>
<organism evidence="8 9">
    <name type="scientific">Coilia grayii</name>
    <name type="common">Gray's grenadier anchovy</name>
    <dbReference type="NCBI Taxonomy" id="363190"/>
    <lineage>
        <taxon>Eukaryota</taxon>
        <taxon>Metazoa</taxon>
        <taxon>Chordata</taxon>
        <taxon>Craniata</taxon>
        <taxon>Vertebrata</taxon>
        <taxon>Euteleostomi</taxon>
        <taxon>Actinopterygii</taxon>
        <taxon>Neopterygii</taxon>
        <taxon>Teleostei</taxon>
        <taxon>Clupei</taxon>
        <taxon>Clupeiformes</taxon>
        <taxon>Clupeoidei</taxon>
        <taxon>Engraulidae</taxon>
        <taxon>Coilinae</taxon>
        <taxon>Coilia</taxon>
    </lineage>
</organism>